<dbReference type="RefSeq" id="WP_115857424.1">
    <property type="nucleotide sequence ID" value="NZ_QTSU01000001.1"/>
</dbReference>
<feature type="chain" id="PRO_5016779114" description="Lipase modulator" evidence="1">
    <location>
        <begin position="18"/>
        <end position="201"/>
    </location>
</feature>
<sequence length="201" mass="22528">MQRTRVLLAGLAVAALAAAVVVGRSRESHASAATPAPATTAGNERQAALLRTPQAQALRDRQAFQSEAKRYFRDAAALDAAERARRGRDIEQGIDDYERAGELSAGETVLLRTALIQATVPDQAEQMRQVEALAQRYRAHADARNAQWIAQQRNDPRFRSYKEREARIVAEVMAMRDIPGGLSRDEYLRQRLQMERELAYR</sequence>
<dbReference type="AlphaFoldDB" id="A0A371K283"/>
<keyword evidence="3" id="KW-1185">Reference proteome</keyword>
<name>A0A371K283_9GAMM</name>
<evidence type="ECO:0000313" key="3">
    <source>
        <dbReference type="Proteomes" id="UP000264492"/>
    </source>
</evidence>
<proteinExistence type="predicted"/>
<dbReference type="OrthoDB" id="5985043at2"/>
<protein>
    <recommendedName>
        <fullName evidence="4">Lipase modulator</fullName>
    </recommendedName>
</protein>
<evidence type="ECO:0000256" key="1">
    <source>
        <dbReference type="SAM" id="SignalP"/>
    </source>
</evidence>
<evidence type="ECO:0000313" key="2">
    <source>
        <dbReference type="EMBL" id="RDZ27982.1"/>
    </source>
</evidence>
<evidence type="ECO:0008006" key="4">
    <source>
        <dbReference type="Google" id="ProtNLM"/>
    </source>
</evidence>
<keyword evidence="1" id="KW-0732">Signal</keyword>
<gene>
    <name evidence="2" type="ORF">DX914_02170</name>
</gene>
<dbReference type="EMBL" id="QTSU01000001">
    <property type="protein sequence ID" value="RDZ27982.1"/>
    <property type="molecule type" value="Genomic_DNA"/>
</dbReference>
<feature type="signal peptide" evidence="1">
    <location>
        <begin position="1"/>
        <end position="17"/>
    </location>
</feature>
<organism evidence="2 3">
    <name type="scientific">Lysobacter silvisoli</name>
    <dbReference type="NCBI Taxonomy" id="2293254"/>
    <lineage>
        <taxon>Bacteria</taxon>
        <taxon>Pseudomonadati</taxon>
        <taxon>Pseudomonadota</taxon>
        <taxon>Gammaproteobacteria</taxon>
        <taxon>Lysobacterales</taxon>
        <taxon>Lysobacteraceae</taxon>
        <taxon>Lysobacter</taxon>
    </lineage>
</organism>
<comment type="caution">
    <text evidence="2">The sequence shown here is derived from an EMBL/GenBank/DDBJ whole genome shotgun (WGS) entry which is preliminary data.</text>
</comment>
<accession>A0A371K283</accession>
<reference evidence="2 3" key="1">
    <citation type="submission" date="2018-08" db="EMBL/GenBank/DDBJ databases">
        <title>Lysobacter sp. zong2l5, whole genome shotgun sequence.</title>
        <authorList>
            <person name="Zhang X."/>
            <person name="Feng G."/>
            <person name="Zhu H."/>
        </authorList>
    </citation>
    <scope>NUCLEOTIDE SEQUENCE [LARGE SCALE GENOMIC DNA]</scope>
    <source>
        <strain evidence="3">zong2l5</strain>
    </source>
</reference>
<dbReference type="Proteomes" id="UP000264492">
    <property type="component" value="Unassembled WGS sequence"/>
</dbReference>